<protein>
    <recommendedName>
        <fullName evidence="3">HPt domain-containing protein</fullName>
    </recommendedName>
</protein>
<evidence type="ECO:0000313" key="1">
    <source>
        <dbReference type="EMBL" id="UUY01735.1"/>
    </source>
</evidence>
<reference evidence="2" key="1">
    <citation type="submission" date="2021-11" db="EMBL/GenBank/DDBJ databases">
        <title>Cultivation dependent microbiological survey of springs from the worlds oldest radium mine currently devoted to the extraction of radon-saturated water.</title>
        <authorList>
            <person name="Kapinusova G."/>
            <person name="Smrhova T."/>
            <person name="Strejcek M."/>
            <person name="Suman J."/>
            <person name="Jani K."/>
            <person name="Pajer P."/>
            <person name="Uhlik O."/>
        </authorList>
    </citation>
    <scope>NUCLEOTIDE SEQUENCE [LARGE SCALE GENOMIC DNA]</scope>
    <source>
        <strain evidence="2">J379</strain>
    </source>
</reference>
<organism evidence="1 2">
    <name type="scientific">Svornostia abyssi</name>
    <dbReference type="NCBI Taxonomy" id="2898438"/>
    <lineage>
        <taxon>Bacteria</taxon>
        <taxon>Bacillati</taxon>
        <taxon>Actinomycetota</taxon>
        <taxon>Thermoleophilia</taxon>
        <taxon>Solirubrobacterales</taxon>
        <taxon>Baekduiaceae</taxon>
        <taxon>Svornostia</taxon>
    </lineage>
</organism>
<dbReference type="Proteomes" id="UP001058860">
    <property type="component" value="Chromosome"/>
</dbReference>
<dbReference type="EMBL" id="CP088295">
    <property type="protein sequence ID" value="UUY01735.1"/>
    <property type="molecule type" value="Genomic_DNA"/>
</dbReference>
<accession>A0ABY5PB63</accession>
<gene>
    <name evidence="1" type="ORF">LRS13_13485</name>
</gene>
<name>A0ABY5PB63_9ACTN</name>
<keyword evidence="2" id="KW-1185">Reference proteome</keyword>
<evidence type="ECO:0000313" key="2">
    <source>
        <dbReference type="Proteomes" id="UP001058860"/>
    </source>
</evidence>
<proteinExistence type="predicted"/>
<dbReference type="RefSeq" id="WP_353862284.1">
    <property type="nucleotide sequence ID" value="NZ_CP088295.1"/>
</dbReference>
<evidence type="ECO:0008006" key="3">
    <source>
        <dbReference type="Google" id="ProtNLM"/>
    </source>
</evidence>
<sequence>METMGRAELDGARCLDSATASLRRAAHLLKGPAVGLAGPADVIALAQREREQGCAAAALLGIVQTEQKTPAGDPLLGEAASGAGTEPRQARISLADIPGDGVDQELAGSARTCAGSKRR</sequence>